<protein>
    <submittedName>
        <fullName evidence="1">Uncharacterized protein</fullName>
    </submittedName>
</protein>
<gene>
    <name evidence="1" type="ORF">PoB_002233500</name>
</gene>
<comment type="caution">
    <text evidence="1">The sequence shown here is derived from an EMBL/GenBank/DDBJ whole genome shotgun (WGS) entry which is preliminary data.</text>
</comment>
<evidence type="ECO:0000313" key="1">
    <source>
        <dbReference type="EMBL" id="GFN95829.1"/>
    </source>
</evidence>
<keyword evidence="2" id="KW-1185">Reference proteome</keyword>
<name>A0AAV3ZMQ7_9GAST</name>
<reference evidence="1 2" key="1">
    <citation type="journal article" date="2021" name="Elife">
        <title>Chloroplast acquisition without the gene transfer in kleptoplastic sea slugs, Plakobranchus ocellatus.</title>
        <authorList>
            <person name="Maeda T."/>
            <person name="Takahashi S."/>
            <person name="Yoshida T."/>
            <person name="Shimamura S."/>
            <person name="Takaki Y."/>
            <person name="Nagai Y."/>
            <person name="Toyoda A."/>
            <person name="Suzuki Y."/>
            <person name="Arimoto A."/>
            <person name="Ishii H."/>
            <person name="Satoh N."/>
            <person name="Nishiyama T."/>
            <person name="Hasebe M."/>
            <person name="Maruyama T."/>
            <person name="Minagawa J."/>
            <person name="Obokata J."/>
            <person name="Shigenobu S."/>
        </authorList>
    </citation>
    <scope>NUCLEOTIDE SEQUENCE [LARGE SCALE GENOMIC DNA]</scope>
</reference>
<sequence>NKNVTLRCSSVQYNCAAQTSQEMLVVAKRLMEAMCSDHGLLYFKRVYEEEKHCLGNATVLEIMNEEKADCMALGLHLVKSRPFNETCRYLF</sequence>
<feature type="non-terminal residue" evidence="1">
    <location>
        <position position="1"/>
    </location>
</feature>
<dbReference type="Proteomes" id="UP000735302">
    <property type="component" value="Unassembled WGS sequence"/>
</dbReference>
<dbReference type="AlphaFoldDB" id="A0AAV3ZMQ7"/>
<dbReference type="EMBL" id="BLXT01002548">
    <property type="protein sequence ID" value="GFN95829.1"/>
    <property type="molecule type" value="Genomic_DNA"/>
</dbReference>
<evidence type="ECO:0000313" key="2">
    <source>
        <dbReference type="Proteomes" id="UP000735302"/>
    </source>
</evidence>
<proteinExistence type="predicted"/>
<accession>A0AAV3ZMQ7</accession>
<organism evidence="1 2">
    <name type="scientific">Plakobranchus ocellatus</name>
    <dbReference type="NCBI Taxonomy" id="259542"/>
    <lineage>
        <taxon>Eukaryota</taxon>
        <taxon>Metazoa</taxon>
        <taxon>Spiralia</taxon>
        <taxon>Lophotrochozoa</taxon>
        <taxon>Mollusca</taxon>
        <taxon>Gastropoda</taxon>
        <taxon>Heterobranchia</taxon>
        <taxon>Euthyneura</taxon>
        <taxon>Panpulmonata</taxon>
        <taxon>Sacoglossa</taxon>
        <taxon>Placobranchoidea</taxon>
        <taxon>Plakobranchidae</taxon>
        <taxon>Plakobranchus</taxon>
    </lineage>
</organism>